<protein>
    <submittedName>
        <fullName evidence="2">Uncharacterized protein</fullName>
    </submittedName>
</protein>
<sequence>MNSTESTTCGYRTNRAAQVRMEEIRRKLSEQPKQSTAKPKHSHVQHSSEPLNRYLHMKKPTREKKLEETSVPSKENSKTTKSSLKQKLRANTLAYIKNRRNNASTRDHEIRKKTA</sequence>
<proteinExistence type="predicted"/>
<evidence type="ECO:0000313" key="2">
    <source>
        <dbReference type="EnsemblMetazoa" id="XP_014248817.1"/>
    </source>
</evidence>
<evidence type="ECO:0000256" key="1">
    <source>
        <dbReference type="SAM" id="MobiDB-lite"/>
    </source>
</evidence>
<feature type="compositionally biased region" description="Basic and acidic residues" evidence="1">
    <location>
        <begin position="105"/>
        <end position="115"/>
    </location>
</feature>
<dbReference type="RefSeq" id="XP_014248817.1">
    <property type="nucleotide sequence ID" value="XM_014393331.2"/>
</dbReference>
<dbReference type="EnsemblMetazoa" id="XM_014393331.2">
    <property type="protein sequence ID" value="XP_014248817.1"/>
    <property type="gene ID" value="LOC106666259"/>
</dbReference>
<dbReference type="RefSeq" id="XP_014248816.1">
    <property type="nucleotide sequence ID" value="XM_014393330.2"/>
</dbReference>
<dbReference type="Proteomes" id="UP000494040">
    <property type="component" value="Unassembled WGS sequence"/>
</dbReference>
<name>A0A8I6RP09_CIMLE</name>
<dbReference type="EnsemblMetazoa" id="XM_014393330.2">
    <property type="protein sequence ID" value="XP_014248816.1"/>
    <property type="gene ID" value="LOC106666259"/>
</dbReference>
<organism evidence="2 3">
    <name type="scientific">Cimex lectularius</name>
    <name type="common">Bed bug</name>
    <name type="synonym">Acanthia lectularia</name>
    <dbReference type="NCBI Taxonomy" id="79782"/>
    <lineage>
        <taxon>Eukaryota</taxon>
        <taxon>Metazoa</taxon>
        <taxon>Ecdysozoa</taxon>
        <taxon>Arthropoda</taxon>
        <taxon>Hexapoda</taxon>
        <taxon>Insecta</taxon>
        <taxon>Pterygota</taxon>
        <taxon>Neoptera</taxon>
        <taxon>Paraneoptera</taxon>
        <taxon>Hemiptera</taxon>
        <taxon>Heteroptera</taxon>
        <taxon>Panheteroptera</taxon>
        <taxon>Cimicomorpha</taxon>
        <taxon>Cimicidae</taxon>
        <taxon>Cimex</taxon>
    </lineage>
</organism>
<accession>A0A8I6RP09</accession>
<dbReference type="AlphaFoldDB" id="A0A8I6RP09"/>
<dbReference type="GeneID" id="106666259"/>
<keyword evidence="3" id="KW-1185">Reference proteome</keyword>
<evidence type="ECO:0000313" key="3">
    <source>
        <dbReference type="Proteomes" id="UP000494040"/>
    </source>
</evidence>
<feature type="region of interest" description="Disordered" evidence="1">
    <location>
        <begin position="27"/>
        <end position="115"/>
    </location>
</feature>
<reference evidence="2" key="1">
    <citation type="submission" date="2022-01" db="UniProtKB">
        <authorList>
            <consortium name="EnsemblMetazoa"/>
        </authorList>
    </citation>
    <scope>IDENTIFICATION</scope>
</reference>